<dbReference type="OrthoDB" id="9803927at2"/>
<dbReference type="KEGG" id="lit:FPZ52_02650"/>
<evidence type="ECO:0000259" key="3">
    <source>
        <dbReference type="Pfam" id="PF00149"/>
    </source>
</evidence>
<keyword evidence="6" id="KW-1185">Reference proteome</keyword>
<dbReference type="Pfam" id="PF00149">
    <property type="entry name" value="Metallophos"/>
    <property type="match status" value="1"/>
</dbReference>
<name>A0A5B8ISP3_9RHOB</name>
<evidence type="ECO:0000259" key="4">
    <source>
        <dbReference type="Pfam" id="PF02872"/>
    </source>
</evidence>
<dbReference type="EMBL" id="CP042261">
    <property type="protein sequence ID" value="QDY68624.1"/>
    <property type="molecule type" value="Genomic_DNA"/>
</dbReference>
<dbReference type="PANTHER" id="PTHR11575">
    <property type="entry name" value="5'-NUCLEOTIDASE-RELATED"/>
    <property type="match status" value="1"/>
</dbReference>
<keyword evidence="2" id="KW-0547">Nucleotide-binding</keyword>
<feature type="domain" description="5'-Nucleotidase C-terminal" evidence="4">
    <location>
        <begin position="333"/>
        <end position="503"/>
    </location>
</feature>
<dbReference type="PRINTS" id="PR01607">
    <property type="entry name" value="APYRASEFAMLY"/>
</dbReference>
<keyword evidence="1" id="KW-0732">Signal</keyword>
<dbReference type="Pfam" id="PF02872">
    <property type="entry name" value="5_nucleotid_C"/>
    <property type="match status" value="1"/>
</dbReference>
<dbReference type="SUPFAM" id="SSF56300">
    <property type="entry name" value="Metallo-dependent phosphatases"/>
    <property type="match status" value="1"/>
</dbReference>
<dbReference type="GO" id="GO:0009166">
    <property type="term" value="P:nucleotide catabolic process"/>
    <property type="evidence" value="ECO:0007669"/>
    <property type="project" value="InterPro"/>
</dbReference>
<dbReference type="GO" id="GO:0016787">
    <property type="term" value="F:hydrolase activity"/>
    <property type="evidence" value="ECO:0007669"/>
    <property type="project" value="UniProtKB-KW"/>
</dbReference>
<evidence type="ECO:0000256" key="1">
    <source>
        <dbReference type="ARBA" id="ARBA00022729"/>
    </source>
</evidence>
<evidence type="ECO:0000313" key="6">
    <source>
        <dbReference type="Proteomes" id="UP000318483"/>
    </source>
</evidence>
<dbReference type="SUPFAM" id="SSF55816">
    <property type="entry name" value="5'-nucleotidase (syn. UDP-sugar hydrolase), C-terminal domain"/>
    <property type="match status" value="1"/>
</dbReference>
<accession>A0A5B8ISP3</accession>
<proteinExistence type="inferred from homology"/>
<dbReference type="InterPro" id="IPR006179">
    <property type="entry name" value="5_nucleotidase/apyrase"/>
</dbReference>
<comment type="similarity">
    <text evidence="2">Belongs to the 5'-nucleotidase family.</text>
</comment>
<dbReference type="GO" id="GO:0030288">
    <property type="term" value="C:outer membrane-bounded periplasmic space"/>
    <property type="evidence" value="ECO:0007669"/>
    <property type="project" value="TreeGrafter"/>
</dbReference>
<dbReference type="PANTHER" id="PTHR11575:SF6">
    <property type="entry name" value="2',3'-CYCLIC-NUCLEOTIDE 2'-PHOSPHODIESTERASE_3'-NUCLEOTIDASE"/>
    <property type="match status" value="1"/>
</dbReference>
<evidence type="ECO:0000256" key="2">
    <source>
        <dbReference type="RuleBase" id="RU362119"/>
    </source>
</evidence>
<gene>
    <name evidence="5" type="ORF">FPZ52_02650</name>
</gene>
<keyword evidence="2" id="KW-0378">Hydrolase</keyword>
<evidence type="ECO:0000313" key="5">
    <source>
        <dbReference type="EMBL" id="QDY68624.1"/>
    </source>
</evidence>
<dbReference type="RefSeq" id="WP_146363432.1">
    <property type="nucleotide sequence ID" value="NZ_CP042261.1"/>
</dbReference>
<reference evidence="5 6" key="1">
    <citation type="submission" date="2019-07" db="EMBL/GenBank/DDBJ databases">
        <title>Litoreibacter alkalisoli sp. nov., isolated from saline-alkaline soil.</title>
        <authorList>
            <person name="Wang S."/>
            <person name="Xu L."/>
            <person name="Xing Y.-T."/>
            <person name="Sun J.-Q."/>
        </authorList>
    </citation>
    <scope>NUCLEOTIDE SEQUENCE [LARGE SCALE GENOMIC DNA]</scope>
    <source>
        <strain evidence="5 6">LN3S51</strain>
    </source>
</reference>
<dbReference type="AlphaFoldDB" id="A0A5B8ISP3"/>
<dbReference type="InterPro" id="IPR036907">
    <property type="entry name" value="5'-Nucleotdase_C_sf"/>
</dbReference>
<evidence type="ECO:0008006" key="7">
    <source>
        <dbReference type="Google" id="ProtNLM"/>
    </source>
</evidence>
<feature type="domain" description="Calcineurin-like phosphoesterase" evidence="3">
    <location>
        <begin position="2"/>
        <end position="230"/>
    </location>
</feature>
<dbReference type="GO" id="GO:0000166">
    <property type="term" value="F:nucleotide binding"/>
    <property type="evidence" value="ECO:0007669"/>
    <property type="project" value="UniProtKB-KW"/>
</dbReference>
<dbReference type="Gene3D" id="3.60.21.10">
    <property type="match status" value="1"/>
</dbReference>
<sequence>MATTDLHAQVWPFDYETGRSLHRQGLAHLATLIDHLKREATNSLLLDNGDFLQGTVLADAAAEAGTMHPVIAAMNAIGYDAGTVGNHDFNYGLPLLDRAIKQAHFPLVCANVTTVGTGQNYFRPYTILDRDLPCGDGRERPIRIGVVGGTPPEIMDWDRLHLQGKVTSSDISDAITSNVRLLRAEGADIVVALCHAGIEPGPLGRSANNSALQLATMHGVDAIIAGHTHSLFPQENQTSDDSTINHADGTLHGIPTIMPAAHGREIGVIDLQLVHSNAGWKVAGHTSQRRPIPPRSRPNRYVLRATRGAHHAARAYIEEPLGITETALHLHFARIQDAPALRLIADSQFGFVRCHATQVLEPDIPLLCAVAPHQARAVPNGGHVTDIPIGTVRHRHLIDLLPYPNTLCVLELTGQHIRDWLNRVARAFQHVPSSAQDAPLLNPVEPAYNFDVLFGLTYRFDLSQPVPAIDRLQLAGRDVQTLDRFHVITTNHRAGGGSGFSVLRDAVPVWTSSRTTRDVLRDYILLNPKIDPPTLATWSFKPMHGTTAKVTCEVGAGHHLTQLKHPALEPLGERPGNLIDLRLHL</sequence>
<dbReference type="InterPro" id="IPR008334">
    <property type="entry name" value="5'-Nucleotdase_C"/>
</dbReference>
<dbReference type="InterPro" id="IPR029052">
    <property type="entry name" value="Metallo-depent_PP-like"/>
</dbReference>
<dbReference type="InterPro" id="IPR004843">
    <property type="entry name" value="Calcineurin-like_PHP"/>
</dbReference>
<dbReference type="Gene3D" id="3.90.780.10">
    <property type="entry name" value="5'-Nucleotidase, C-terminal domain"/>
    <property type="match status" value="1"/>
</dbReference>
<dbReference type="Proteomes" id="UP000318483">
    <property type="component" value="Chromosome"/>
</dbReference>
<organism evidence="5 6">
    <name type="scientific">Qingshengfaniella alkalisoli</name>
    <dbReference type="NCBI Taxonomy" id="2599296"/>
    <lineage>
        <taxon>Bacteria</taxon>
        <taxon>Pseudomonadati</taxon>
        <taxon>Pseudomonadota</taxon>
        <taxon>Alphaproteobacteria</taxon>
        <taxon>Rhodobacterales</taxon>
        <taxon>Paracoccaceae</taxon>
        <taxon>Qingshengfaniella</taxon>
    </lineage>
</organism>
<protein>
    <recommendedName>
        <fullName evidence="7">2',3'-cyclic-nucleotide 2'-phosphodiesterase/3'-nucleotidase</fullName>
    </recommendedName>
</protein>